<sequence>MFHPKRAFEGLPVWHEELQRGDVVLFRFPVAETDDIGEPVTPKVRPCLVLEVHDRMGRRTATLAYGTSAKTRANSGYNVVVATEDGIDCAGLDRRTRFVGLRRITVGLDHSGFELADGTASPVIGRLDAPLAERMNAVRARIHAEADIARERRRERREEQRRWQQQGRGFLERNRALPAASPLTKGHTHD</sequence>
<dbReference type="AlphaFoldDB" id="W4HD52"/>
<proteinExistence type="predicted"/>
<dbReference type="RefSeq" id="WP_051487986.1">
    <property type="nucleotide sequence ID" value="NZ_AQQW01000031.1"/>
</dbReference>
<keyword evidence="3" id="KW-1185">Reference proteome</keyword>
<organism evidence="2 3">
    <name type="scientific">Roseivivax marinus</name>
    <dbReference type="NCBI Taxonomy" id="1379903"/>
    <lineage>
        <taxon>Bacteria</taxon>
        <taxon>Pseudomonadati</taxon>
        <taxon>Pseudomonadota</taxon>
        <taxon>Alphaproteobacteria</taxon>
        <taxon>Rhodobacterales</taxon>
        <taxon>Roseobacteraceae</taxon>
        <taxon>Roseivivax</taxon>
    </lineage>
</organism>
<reference evidence="2 3" key="1">
    <citation type="journal article" date="2014" name="Antonie Van Leeuwenhoek">
        <title>Roseivivax atlanticus sp. nov., isolated from surface seawater of the Atlantic Ocean.</title>
        <authorList>
            <person name="Li G."/>
            <person name="Lai Q."/>
            <person name="Liu X."/>
            <person name="Sun F."/>
            <person name="Shao Z."/>
        </authorList>
    </citation>
    <scope>NUCLEOTIDE SEQUENCE [LARGE SCALE GENOMIC DNA]</scope>
    <source>
        <strain evidence="2 3">22II-s10s</strain>
    </source>
</reference>
<evidence type="ECO:0000313" key="2">
    <source>
        <dbReference type="EMBL" id="ETW10664.1"/>
    </source>
</evidence>
<dbReference type="STRING" id="1379903.ATO8_21036"/>
<accession>W4HD52</accession>
<name>W4HD52_9RHOB</name>
<feature type="region of interest" description="Disordered" evidence="1">
    <location>
        <begin position="150"/>
        <end position="190"/>
    </location>
</feature>
<protein>
    <recommendedName>
        <fullName evidence="4">PemK-like protein</fullName>
    </recommendedName>
</protein>
<comment type="caution">
    <text evidence="2">The sequence shown here is derived from an EMBL/GenBank/DDBJ whole genome shotgun (WGS) entry which is preliminary data.</text>
</comment>
<gene>
    <name evidence="2" type="ORF">ATO8_21036</name>
</gene>
<evidence type="ECO:0000313" key="3">
    <source>
        <dbReference type="Proteomes" id="UP000019063"/>
    </source>
</evidence>
<dbReference type="PATRIC" id="fig|1317118.6.peg.4305"/>
<dbReference type="Proteomes" id="UP000019063">
    <property type="component" value="Unassembled WGS sequence"/>
</dbReference>
<evidence type="ECO:0008006" key="4">
    <source>
        <dbReference type="Google" id="ProtNLM"/>
    </source>
</evidence>
<dbReference type="EMBL" id="AQQW01000031">
    <property type="protein sequence ID" value="ETW10664.1"/>
    <property type="molecule type" value="Genomic_DNA"/>
</dbReference>
<feature type="compositionally biased region" description="Basic and acidic residues" evidence="1">
    <location>
        <begin position="150"/>
        <end position="162"/>
    </location>
</feature>
<evidence type="ECO:0000256" key="1">
    <source>
        <dbReference type="SAM" id="MobiDB-lite"/>
    </source>
</evidence>
<dbReference type="eggNOG" id="ENOG5032X1J">
    <property type="taxonomic scope" value="Bacteria"/>
</dbReference>